<evidence type="ECO:0000259" key="1">
    <source>
        <dbReference type="PROSITE" id="PS51725"/>
    </source>
</evidence>
<accession>A0ABU8S0M4</accession>
<keyword evidence="2" id="KW-0560">Oxidoreductase</keyword>
<sequence>MVLERAEIVIKDGMMEEFLGVLAEKALPLTETFTGIISFTALRGVEDENNVMFLAYWESIEAHLASRPEPSHAEFRSHVLPYVASAKTTVHFDPVGETRLR</sequence>
<reference evidence="2 3" key="1">
    <citation type="submission" date="2024-03" db="EMBL/GenBank/DDBJ databases">
        <authorList>
            <person name="Jo J.-H."/>
        </authorList>
    </citation>
    <scope>NUCLEOTIDE SEQUENCE [LARGE SCALE GENOMIC DNA]</scope>
    <source>
        <strain evidence="2 3">PS1R-30</strain>
    </source>
</reference>
<dbReference type="SUPFAM" id="SSF54909">
    <property type="entry name" value="Dimeric alpha+beta barrel"/>
    <property type="match status" value="1"/>
</dbReference>
<organism evidence="2 3">
    <name type="scientific">Novosphingobium anseongense</name>
    <dbReference type="NCBI Taxonomy" id="3133436"/>
    <lineage>
        <taxon>Bacteria</taxon>
        <taxon>Pseudomonadati</taxon>
        <taxon>Pseudomonadota</taxon>
        <taxon>Alphaproteobacteria</taxon>
        <taxon>Sphingomonadales</taxon>
        <taxon>Sphingomonadaceae</taxon>
        <taxon>Novosphingobium</taxon>
    </lineage>
</organism>
<dbReference type="InterPro" id="IPR011008">
    <property type="entry name" value="Dimeric_a/b-barrel"/>
</dbReference>
<dbReference type="Gene3D" id="3.30.70.100">
    <property type="match status" value="1"/>
</dbReference>
<keyword evidence="2" id="KW-0503">Monooxygenase</keyword>
<dbReference type="Proteomes" id="UP001361239">
    <property type="component" value="Unassembled WGS sequence"/>
</dbReference>
<dbReference type="InterPro" id="IPR007138">
    <property type="entry name" value="ABM_dom"/>
</dbReference>
<evidence type="ECO:0000313" key="2">
    <source>
        <dbReference type="EMBL" id="MEJ5978845.1"/>
    </source>
</evidence>
<comment type="caution">
    <text evidence="2">The sequence shown here is derived from an EMBL/GenBank/DDBJ whole genome shotgun (WGS) entry which is preliminary data.</text>
</comment>
<feature type="domain" description="ABM" evidence="1">
    <location>
        <begin position="2"/>
        <end position="92"/>
    </location>
</feature>
<gene>
    <name evidence="2" type="ORF">WG901_19485</name>
</gene>
<evidence type="ECO:0000313" key="3">
    <source>
        <dbReference type="Proteomes" id="UP001361239"/>
    </source>
</evidence>
<dbReference type="EMBL" id="JBBHJZ010000004">
    <property type="protein sequence ID" value="MEJ5978845.1"/>
    <property type="molecule type" value="Genomic_DNA"/>
</dbReference>
<keyword evidence="3" id="KW-1185">Reference proteome</keyword>
<dbReference type="GO" id="GO:0004497">
    <property type="term" value="F:monooxygenase activity"/>
    <property type="evidence" value="ECO:0007669"/>
    <property type="project" value="UniProtKB-KW"/>
</dbReference>
<dbReference type="RefSeq" id="WP_339588781.1">
    <property type="nucleotide sequence ID" value="NZ_JBBHJZ010000004.1"/>
</dbReference>
<name>A0ABU8S0M4_9SPHN</name>
<dbReference type="Pfam" id="PF03992">
    <property type="entry name" value="ABM"/>
    <property type="match status" value="1"/>
</dbReference>
<proteinExistence type="predicted"/>
<dbReference type="PROSITE" id="PS51725">
    <property type="entry name" value="ABM"/>
    <property type="match status" value="1"/>
</dbReference>
<protein>
    <submittedName>
        <fullName evidence="2">Antibiotic biosynthesis monooxygenase family protein</fullName>
    </submittedName>
</protein>